<keyword evidence="2" id="KW-0677">Repeat</keyword>
<protein>
    <recommendedName>
        <fullName evidence="5">Kelch repeat protein</fullName>
    </recommendedName>
</protein>
<organism evidence="3 4">
    <name type="scientific">Leptospira ryugenii</name>
    <dbReference type="NCBI Taxonomy" id="1917863"/>
    <lineage>
        <taxon>Bacteria</taxon>
        <taxon>Pseudomonadati</taxon>
        <taxon>Spirochaetota</taxon>
        <taxon>Spirochaetia</taxon>
        <taxon>Leptospirales</taxon>
        <taxon>Leptospiraceae</taxon>
        <taxon>Leptospira</taxon>
    </lineage>
</organism>
<dbReference type="InterPro" id="IPR037293">
    <property type="entry name" value="Gal_Oxidase_central_sf"/>
</dbReference>
<keyword evidence="1" id="KW-0880">Kelch repeat</keyword>
<dbReference type="SUPFAM" id="SSF117281">
    <property type="entry name" value="Kelch motif"/>
    <property type="match status" value="2"/>
</dbReference>
<dbReference type="PANTHER" id="PTHR46344:SF27">
    <property type="entry name" value="KELCH REPEAT SUPERFAMILY PROTEIN"/>
    <property type="match status" value="1"/>
</dbReference>
<evidence type="ECO:0000256" key="2">
    <source>
        <dbReference type="ARBA" id="ARBA00022737"/>
    </source>
</evidence>
<evidence type="ECO:0008006" key="5">
    <source>
        <dbReference type="Google" id="ProtNLM"/>
    </source>
</evidence>
<proteinExistence type="predicted"/>
<accession>A0A2P2E0R2</accession>
<dbReference type="PANTHER" id="PTHR46344">
    <property type="entry name" value="OS02G0202900 PROTEIN"/>
    <property type="match status" value="1"/>
</dbReference>
<sequence>MRSKKSVTILLSLFLFQCQGLLEGGRSGQDQIFLSEIGSRLLFPNILLTSNPSLGSAISAREIAVRSSEAVWTKQTIPLLEIRNQSNGDLVTAKIEEVSASEFKIQLPKDLARGTYVVQLESVSRLLGKSFNPSRLEVNFDPEAPTVQSVFGTILDSSFFNQGYLDVSFNETVQNANLLSSYSLNGQSLGTLRLSSVFPISGNLYRLFFTGLPSSTGGILVLSFQNILDTAGNALQVPNLQFQVYGFKFAGEMQTARSQAVSVLLPSGQILTIGGVTGSGVSNLCELYNPNTKSSVSVGNLTTGRRRFTATLLNDGRVFIAGGDRNTSQSAGDTINTTEIFDPATNTFSNGPNLITGRMDHAAILLASGKVLIAGGILIENASPFLSTNLAEVYDPNTNTMSSTGNLQYPRRDFVFKKLADGNVYAFGGLRKILSDEYIRETEVFDEQSGNFTVVPRYELRLNRSTFFVEEFSDRILAFGAVPTTERLLKNESAFSLAASFSTIRTKFSPIAFAEEKIILFGGEADGTYVPRIDYYDIPNNRFTLGSRMLVPRIDSQTIRLPSGKVIVIGGLAANPVKEIEEYSYE</sequence>
<gene>
    <name evidence="3" type="ORF">LPTSP4_19960</name>
</gene>
<evidence type="ECO:0000313" key="4">
    <source>
        <dbReference type="Proteomes" id="UP000245133"/>
    </source>
</evidence>
<evidence type="ECO:0000313" key="3">
    <source>
        <dbReference type="EMBL" id="GBF50471.1"/>
    </source>
</evidence>
<reference evidence="3 4" key="1">
    <citation type="submission" date="2018-02" db="EMBL/GenBank/DDBJ databases">
        <title>Novel Leptospira species isolated from soil and water in Japan.</title>
        <authorList>
            <person name="Nakao R."/>
            <person name="Masuzawa T."/>
        </authorList>
    </citation>
    <scope>NUCLEOTIDE SEQUENCE [LARGE SCALE GENOMIC DNA]</scope>
    <source>
        <strain evidence="3 4">YH101</strain>
    </source>
</reference>
<dbReference type="InterPro" id="IPR006652">
    <property type="entry name" value="Kelch_1"/>
</dbReference>
<dbReference type="AlphaFoldDB" id="A0A2P2E0R2"/>
<evidence type="ECO:0000256" key="1">
    <source>
        <dbReference type="ARBA" id="ARBA00022441"/>
    </source>
</evidence>
<dbReference type="Proteomes" id="UP000245133">
    <property type="component" value="Unassembled WGS sequence"/>
</dbReference>
<comment type="caution">
    <text evidence="3">The sequence shown here is derived from an EMBL/GenBank/DDBJ whole genome shotgun (WGS) entry which is preliminary data.</text>
</comment>
<keyword evidence="4" id="KW-1185">Reference proteome</keyword>
<dbReference type="Gene3D" id="2.130.10.80">
    <property type="entry name" value="Galactose oxidase/kelch, beta-propeller"/>
    <property type="match status" value="1"/>
</dbReference>
<dbReference type="InterPro" id="IPR015915">
    <property type="entry name" value="Kelch-typ_b-propeller"/>
</dbReference>
<dbReference type="Gene3D" id="2.120.10.80">
    <property type="entry name" value="Kelch-type beta propeller"/>
    <property type="match status" value="2"/>
</dbReference>
<dbReference type="EMBL" id="BFBB01000005">
    <property type="protein sequence ID" value="GBF50471.1"/>
    <property type="molecule type" value="Genomic_DNA"/>
</dbReference>
<dbReference type="Pfam" id="PF01344">
    <property type="entry name" value="Kelch_1"/>
    <property type="match status" value="1"/>
</dbReference>
<dbReference type="SMART" id="SM00612">
    <property type="entry name" value="Kelch"/>
    <property type="match status" value="3"/>
</dbReference>
<name>A0A2P2E0R2_9LEPT</name>